<dbReference type="Gene3D" id="3.20.20.120">
    <property type="entry name" value="Enolase-like C-terminal domain"/>
    <property type="match status" value="1"/>
</dbReference>
<keyword evidence="2" id="KW-0732">Signal</keyword>
<dbReference type="InterPro" id="IPR034593">
    <property type="entry name" value="DgoD-like"/>
</dbReference>
<dbReference type="SMART" id="SM00922">
    <property type="entry name" value="MR_MLE"/>
    <property type="match status" value="1"/>
</dbReference>
<dbReference type="InterPro" id="IPR013342">
    <property type="entry name" value="Mandelate_racemase_C"/>
</dbReference>
<keyword evidence="5" id="KW-1185">Reference proteome</keyword>
<evidence type="ECO:0000313" key="4">
    <source>
        <dbReference type="EMBL" id="MDT0685004.1"/>
    </source>
</evidence>
<dbReference type="EMBL" id="JAVRHN010000001">
    <property type="protein sequence ID" value="MDT0685004.1"/>
    <property type="molecule type" value="Genomic_DNA"/>
</dbReference>
<dbReference type="SFLD" id="SFLDG00179">
    <property type="entry name" value="mandelate_racemase"/>
    <property type="match status" value="1"/>
</dbReference>
<dbReference type="SUPFAM" id="SSF51604">
    <property type="entry name" value="Enolase C-terminal domain-like"/>
    <property type="match status" value="1"/>
</dbReference>
<accession>A0ABU3DNA0</accession>
<dbReference type="CDD" id="cd03316">
    <property type="entry name" value="MR_like"/>
    <property type="match status" value="1"/>
</dbReference>
<dbReference type="PROSITE" id="PS00909">
    <property type="entry name" value="MR_MLE_2"/>
    <property type="match status" value="1"/>
</dbReference>
<evidence type="ECO:0000256" key="2">
    <source>
        <dbReference type="SAM" id="SignalP"/>
    </source>
</evidence>
<reference evidence="4 5" key="1">
    <citation type="submission" date="2023-09" db="EMBL/GenBank/DDBJ databases">
        <authorList>
            <person name="Rey-Velasco X."/>
        </authorList>
    </citation>
    <scope>NUCLEOTIDE SEQUENCE [LARGE SCALE GENOMIC DNA]</scope>
    <source>
        <strain evidence="4 5">F225</strain>
    </source>
</reference>
<comment type="caution">
    <text evidence="4">The sequence shown here is derived from an EMBL/GenBank/DDBJ whole genome shotgun (WGS) entry which is preliminary data.</text>
</comment>
<protein>
    <submittedName>
        <fullName evidence="4">Mandelate racemase/muconate lactonizing enzyme family protein</fullName>
    </submittedName>
</protein>
<dbReference type="NCBIfam" id="TIGR01409">
    <property type="entry name" value="TAT_signal_seq"/>
    <property type="match status" value="1"/>
</dbReference>
<dbReference type="InterPro" id="IPR006311">
    <property type="entry name" value="TAT_signal"/>
</dbReference>
<dbReference type="InterPro" id="IPR013341">
    <property type="entry name" value="Mandelate_racemase_N_dom"/>
</dbReference>
<feature type="signal peptide" evidence="2">
    <location>
        <begin position="1"/>
        <end position="27"/>
    </location>
</feature>
<dbReference type="PROSITE" id="PS51318">
    <property type="entry name" value="TAT"/>
    <property type="match status" value="1"/>
</dbReference>
<dbReference type="SUPFAM" id="SSF54826">
    <property type="entry name" value="Enolase N-terminal domain-like"/>
    <property type="match status" value="1"/>
</dbReference>
<dbReference type="InterPro" id="IPR029065">
    <property type="entry name" value="Enolase_C-like"/>
</dbReference>
<name>A0ABU3DNA0_9FLAO</name>
<evidence type="ECO:0000313" key="5">
    <source>
        <dbReference type="Proteomes" id="UP001253848"/>
    </source>
</evidence>
<dbReference type="RefSeq" id="WP_311498443.1">
    <property type="nucleotide sequence ID" value="NZ_JAVRHN010000001.1"/>
</dbReference>
<dbReference type="PANTHER" id="PTHR48080">
    <property type="entry name" value="D-GALACTONATE DEHYDRATASE-RELATED"/>
    <property type="match status" value="1"/>
</dbReference>
<proteinExistence type="predicted"/>
<dbReference type="Pfam" id="PF02746">
    <property type="entry name" value="MR_MLE_N"/>
    <property type="match status" value="1"/>
</dbReference>
<keyword evidence="1" id="KW-0456">Lyase</keyword>
<gene>
    <name evidence="4" type="ORF">RM541_01415</name>
</gene>
<organism evidence="4 5">
    <name type="scientific">Autumnicola psychrophila</name>
    <dbReference type="NCBI Taxonomy" id="3075592"/>
    <lineage>
        <taxon>Bacteria</taxon>
        <taxon>Pseudomonadati</taxon>
        <taxon>Bacteroidota</taxon>
        <taxon>Flavobacteriia</taxon>
        <taxon>Flavobacteriales</taxon>
        <taxon>Flavobacteriaceae</taxon>
        <taxon>Autumnicola</taxon>
    </lineage>
</organism>
<dbReference type="PANTHER" id="PTHR48080:SF2">
    <property type="entry name" value="D-GALACTONATE DEHYDRATASE"/>
    <property type="match status" value="1"/>
</dbReference>
<dbReference type="InterPro" id="IPR036849">
    <property type="entry name" value="Enolase-like_C_sf"/>
</dbReference>
<feature type="chain" id="PRO_5047061355" evidence="2">
    <location>
        <begin position="28"/>
        <end position="428"/>
    </location>
</feature>
<evidence type="ECO:0000256" key="1">
    <source>
        <dbReference type="ARBA" id="ARBA00023239"/>
    </source>
</evidence>
<dbReference type="SFLD" id="SFLDS00001">
    <property type="entry name" value="Enolase"/>
    <property type="match status" value="1"/>
</dbReference>
<evidence type="ECO:0000259" key="3">
    <source>
        <dbReference type="SMART" id="SM00922"/>
    </source>
</evidence>
<dbReference type="InterPro" id="IPR018110">
    <property type="entry name" value="Mandel_Rmase/mucon_lact_enz_CS"/>
</dbReference>
<sequence length="428" mass="47285">MKNSRRSFLTKSLVAGAGLGLAPSVFGTEYQIAIDKNPKLSAPSDLKITEVKCGFIRGGSGLFVKLDTNQGITGWGEGVDATVGTYHVVKSMGRRLIGQSPFQIHKIFEDIRRGGHFGGGQSGMYVAVLSAIETALWDLSGKALDLPVYQLLGGKFRDKVRVYCDTALYRVRFPSPEDMATAAVDAVQDWGYNALKFDIDYVNDPDKYDRYNWTASPGEIQRMYDQLAAVREAVGPKIDLCVDMHGRYDRVTAQTIAAKVEDLNLTWLEEPIPAENFDAFKNLSDETSTPISAGENVYLVHGFKQLLDNGVDIIMPDLQKCGGLGEGQRIANLANAYYAPFSPHMVASLLGGMACAHVCASVPNFHLMEWQSYFHTDPMFKEIVHYDHDEDELINNGFLIVSEKPGIGVDINEEAMRKYAPEGVPFFE</sequence>
<dbReference type="Proteomes" id="UP001253848">
    <property type="component" value="Unassembled WGS sequence"/>
</dbReference>
<feature type="domain" description="Mandelate racemase/muconate lactonizing enzyme C-terminal" evidence="3">
    <location>
        <begin position="176"/>
        <end position="290"/>
    </location>
</feature>
<dbReference type="InterPro" id="IPR019546">
    <property type="entry name" value="TAT_signal_bac_arc"/>
</dbReference>
<dbReference type="Pfam" id="PF13378">
    <property type="entry name" value="MR_MLE_C"/>
    <property type="match status" value="1"/>
</dbReference>
<dbReference type="Gene3D" id="3.30.390.10">
    <property type="entry name" value="Enolase-like, N-terminal domain"/>
    <property type="match status" value="1"/>
</dbReference>
<dbReference type="InterPro" id="IPR029017">
    <property type="entry name" value="Enolase-like_N"/>
</dbReference>